<evidence type="ECO:0000256" key="3">
    <source>
        <dbReference type="ARBA" id="ARBA00022857"/>
    </source>
</evidence>
<dbReference type="InterPro" id="IPR028939">
    <property type="entry name" value="P5C_Rdtase_cat_N"/>
</dbReference>
<accession>A0A1E3AUT7</accession>
<keyword evidence="2 6" id="KW-0641">Proline biosynthesis</keyword>
<gene>
    <name evidence="11" type="primary">proC_1</name>
    <name evidence="6" type="synonym">proC</name>
    <name evidence="11" type="ORF">BEH84_00156</name>
</gene>
<evidence type="ECO:0000256" key="4">
    <source>
        <dbReference type="ARBA" id="ARBA00023002"/>
    </source>
</evidence>
<dbReference type="HAMAP" id="MF_01925">
    <property type="entry name" value="P5C_reductase"/>
    <property type="match status" value="1"/>
</dbReference>
<comment type="caution">
    <text evidence="11">The sequence shown here is derived from an EMBL/GenBank/DDBJ whole genome shotgun (WGS) entry which is preliminary data.</text>
</comment>
<evidence type="ECO:0000256" key="2">
    <source>
        <dbReference type="ARBA" id="ARBA00022650"/>
    </source>
</evidence>
<evidence type="ECO:0000256" key="1">
    <source>
        <dbReference type="ARBA" id="ARBA00005525"/>
    </source>
</evidence>
<feature type="domain" description="Pyrroline-5-carboxylate reductase catalytic N-terminal" evidence="9">
    <location>
        <begin position="5"/>
        <end position="99"/>
    </location>
</feature>
<keyword evidence="6" id="KW-0963">Cytoplasm</keyword>
<comment type="pathway">
    <text evidence="6">Amino-acid biosynthesis; L-proline biosynthesis; L-proline from L-glutamate 5-semialdehyde: step 1/1.</text>
</comment>
<dbReference type="NCBIfam" id="TIGR00112">
    <property type="entry name" value="proC"/>
    <property type="match status" value="1"/>
</dbReference>
<comment type="catalytic activity">
    <reaction evidence="6">
        <text>L-proline + NAD(+) = (S)-1-pyrroline-5-carboxylate + NADH + 2 H(+)</text>
        <dbReference type="Rhea" id="RHEA:14105"/>
        <dbReference type="ChEBI" id="CHEBI:15378"/>
        <dbReference type="ChEBI" id="CHEBI:17388"/>
        <dbReference type="ChEBI" id="CHEBI:57540"/>
        <dbReference type="ChEBI" id="CHEBI:57945"/>
        <dbReference type="ChEBI" id="CHEBI:60039"/>
        <dbReference type="EC" id="1.5.1.2"/>
    </reaction>
</comment>
<dbReference type="PIRSF" id="PIRSF000193">
    <property type="entry name" value="Pyrrol-5-carb_rd"/>
    <property type="match status" value="1"/>
</dbReference>
<keyword evidence="4 6" id="KW-0560">Oxidoreductase</keyword>
<dbReference type="GO" id="GO:0055129">
    <property type="term" value="P:L-proline biosynthetic process"/>
    <property type="evidence" value="ECO:0007669"/>
    <property type="project" value="UniProtKB-UniRule"/>
</dbReference>
<dbReference type="SUPFAM" id="SSF48179">
    <property type="entry name" value="6-phosphogluconate dehydrogenase C-terminal domain-like"/>
    <property type="match status" value="1"/>
</dbReference>
<evidence type="ECO:0000256" key="5">
    <source>
        <dbReference type="ARBA" id="ARBA00058118"/>
    </source>
</evidence>
<dbReference type="GO" id="GO:0005737">
    <property type="term" value="C:cytoplasm"/>
    <property type="evidence" value="ECO:0007669"/>
    <property type="project" value="UniProtKB-SubCell"/>
</dbReference>
<dbReference type="UniPathway" id="UPA00098">
    <property type="reaction ID" value="UER00361"/>
</dbReference>
<feature type="binding site" evidence="8">
    <location>
        <begin position="71"/>
        <end position="74"/>
    </location>
    <ligand>
        <name>NADP(+)</name>
        <dbReference type="ChEBI" id="CHEBI:58349"/>
    </ligand>
</feature>
<dbReference type="PANTHER" id="PTHR11645:SF0">
    <property type="entry name" value="PYRROLINE-5-CARBOXYLATE REDUCTASE 3"/>
    <property type="match status" value="1"/>
</dbReference>
<dbReference type="PANTHER" id="PTHR11645">
    <property type="entry name" value="PYRROLINE-5-CARBOXYLATE REDUCTASE"/>
    <property type="match status" value="1"/>
</dbReference>
<dbReference type="Proteomes" id="UP000095003">
    <property type="component" value="Unassembled WGS sequence"/>
</dbReference>
<dbReference type="AlphaFoldDB" id="A0A1E3AUT7"/>
<evidence type="ECO:0000256" key="6">
    <source>
        <dbReference type="HAMAP-Rule" id="MF_01925"/>
    </source>
</evidence>
<dbReference type="InterPro" id="IPR000304">
    <property type="entry name" value="Pyrroline-COOH_reductase"/>
</dbReference>
<dbReference type="Pfam" id="PF14748">
    <property type="entry name" value="P5CR_dimer"/>
    <property type="match status" value="1"/>
</dbReference>
<comment type="catalytic activity">
    <reaction evidence="6">
        <text>L-proline + NADP(+) = (S)-1-pyrroline-5-carboxylate + NADPH + 2 H(+)</text>
        <dbReference type="Rhea" id="RHEA:14109"/>
        <dbReference type="ChEBI" id="CHEBI:15378"/>
        <dbReference type="ChEBI" id="CHEBI:17388"/>
        <dbReference type="ChEBI" id="CHEBI:57783"/>
        <dbReference type="ChEBI" id="CHEBI:58349"/>
        <dbReference type="ChEBI" id="CHEBI:60039"/>
        <dbReference type="EC" id="1.5.1.2"/>
    </reaction>
</comment>
<dbReference type="GO" id="GO:0004735">
    <property type="term" value="F:pyrroline-5-carboxylate reductase activity"/>
    <property type="evidence" value="ECO:0007669"/>
    <property type="project" value="UniProtKB-UniRule"/>
</dbReference>
<dbReference type="SUPFAM" id="SSF51735">
    <property type="entry name" value="NAD(P)-binding Rossmann-fold domains"/>
    <property type="match status" value="1"/>
</dbReference>
<feature type="binding site" evidence="8">
    <location>
        <begin position="9"/>
        <end position="14"/>
    </location>
    <ligand>
        <name>NADP(+)</name>
        <dbReference type="ChEBI" id="CHEBI:58349"/>
    </ligand>
</feature>
<evidence type="ECO:0000313" key="12">
    <source>
        <dbReference type="Proteomes" id="UP000095003"/>
    </source>
</evidence>
<dbReference type="GeneID" id="93304933"/>
<organism evidence="11 12">
    <name type="scientific">Eisenbergiella tayi</name>
    <dbReference type="NCBI Taxonomy" id="1432052"/>
    <lineage>
        <taxon>Bacteria</taxon>
        <taxon>Bacillati</taxon>
        <taxon>Bacillota</taxon>
        <taxon>Clostridia</taxon>
        <taxon>Lachnospirales</taxon>
        <taxon>Lachnospiraceae</taxon>
        <taxon>Eisenbergiella</taxon>
    </lineage>
</organism>
<feature type="domain" description="Pyrroline-5-carboxylate reductase dimerisation" evidence="10">
    <location>
        <begin position="165"/>
        <end position="260"/>
    </location>
</feature>
<reference evidence="11 12" key="1">
    <citation type="submission" date="2016-07" db="EMBL/GenBank/DDBJ databases">
        <title>Characterization of isolates of Eisenbergiella tayi derived from blood cultures, using whole genome sequencing.</title>
        <authorList>
            <person name="Burdz T."/>
            <person name="Wiebe D."/>
            <person name="Huynh C."/>
            <person name="Bernard K."/>
        </authorList>
    </citation>
    <scope>NUCLEOTIDE SEQUENCE [LARGE SCALE GENOMIC DNA]</scope>
    <source>
        <strain evidence="11 12">NML 120489</strain>
    </source>
</reference>
<comment type="function">
    <text evidence="5 6">Catalyzes the reduction of 1-pyrroline-5-carboxylate (PCA) to L-proline.</text>
</comment>
<comment type="similarity">
    <text evidence="1 6">Belongs to the pyrroline-5-carboxylate reductase family.</text>
</comment>
<protein>
    <recommendedName>
        <fullName evidence="6 7">Pyrroline-5-carboxylate reductase</fullName>
        <shortName evidence="6">P5C reductase</shortName>
        <shortName evidence="6">P5CR</shortName>
        <ecNumber evidence="6 7">1.5.1.2</ecNumber>
    </recommendedName>
    <alternativeName>
        <fullName evidence="6">PCA reductase</fullName>
    </alternativeName>
</protein>
<dbReference type="EMBL" id="MCGI01000001">
    <property type="protein sequence ID" value="ODM12442.1"/>
    <property type="molecule type" value="Genomic_DNA"/>
</dbReference>
<dbReference type="Pfam" id="PF03807">
    <property type="entry name" value="F420_oxidored"/>
    <property type="match status" value="1"/>
</dbReference>
<evidence type="ECO:0000259" key="9">
    <source>
        <dbReference type="Pfam" id="PF03807"/>
    </source>
</evidence>
<evidence type="ECO:0000256" key="7">
    <source>
        <dbReference type="NCBIfam" id="TIGR00112"/>
    </source>
</evidence>
<keyword evidence="6" id="KW-0028">Amino-acid biosynthesis</keyword>
<dbReference type="InterPro" id="IPR008927">
    <property type="entry name" value="6-PGluconate_DH-like_C_sf"/>
</dbReference>
<dbReference type="FunFam" id="1.10.3730.10:FF:000001">
    <property type="entry name" value="Pyrroline-5-carboxylate reductase"/>
    <property type="match status" value="1"/>
</dbReference>
<dbReference type="Gene3D" id="3.40.50.720">
    <property type="entry name" value="NAD(P)-binding Rossmann-like Domain"/>
    <property type="match status" value="1"/>
</dbReference>
<name>A0A1E3AUT7_9FIRM</name>
<dbReference type="PATRIC" id="fig|1432052.3.peg.157"/>
<dbReference type="InterPro" id="IPR036291">
    <property type="entry name" value="NAD(P)-bd_dom_sf"/>
</dbReference>
<comment type="subcellular location">
    <subcellularLocation>
        <location evidence="6">Cytoplasm</location>
    </subcellularLocation>
</comment>
<dbReference type="EC" id="1.5.1.2" evidence="6 7"/>
<dbReference type="Gene3D" id="1.10.3730.10">
    <property type="entry name" value="ProC C-terminal domain-like"/>
    <property type="match status" value="1"/>
</dbReference>
<keyword evidence="3 6" id="KW-0521">NADP</keyword>
<proteinExistence type="inferred from homology"/>
<dbReference type="InterPro" id="IPR029036">
    <property type="entry name" value="P5CR_dimer"/>
</dbReference>
<evidence type="ECO:0000313" key="11">
    <source>
        <dbReference type="EMBL" id="ODM12442.1"/>
    </source>
</evidence>
<evidence type="ECO:0000256" key="8">
    <source>
        <dbReference type="PIRSR" id="PIRSR000193-1"/>
    </source>
</evidence>
<evidence type="ECO:0000259" key="10">
    <source>
        <dbReference type="Pfam" id="PF14748"/>
    </source>
</evidence>
<sequence>MKEIKIGFIGYGNMAQAIATGLIASKAAAGSRMCACAGNFDKLCRNAEKTGIVPLRTAEEVIENSDFVILAVKPYMVEAVVEPIKGRLKERTVISVAAGYDFERYEEILEPGTHHISTIPNTPVSVCEGIFVCESRHSLSGEELDAFVSLFQKISLIEFVDSVHLSSAGTLSGCTPALTAMYLEALGDAGVKYGISRETAYRMAAQMIVGTGKLYLETGTHPGAMKDMVCSPGGTTIRGVSALEKRGFRGTVIDAIDAIEENR</sequence>
<dbReference type="RefSeq" id="WP_069155415.1">
    <property type="nucleotide sequence ID" value="NZ_DBFYTC010000043.1"/>
</dbReference>